<keyword evidence="3" id="KW-1185">Reference proteome</keyword>
<accession>A0ABY8CGU4</accession>
<keyword evidence="1" id="KW-0812">Transmembrane</keyword>
<name>A0ABY8CGU4_9GAMM</name>
<feature type="transmembrane region" description="Helical" evidence="1">
    <location>
        <begin position="9"/>
        <end position="29"/>
    </location>
</feature>
<protein>
    <submittedName>
        <fullName evidence="2">DUF502 domain-containing protein</fullName>
    </submittedName>
</protein>
<dbReference type="PANTHER" id="PTHR31876:SF26">
    <property type="entry name" value="PROTEIN LIKE COV 2"/>
    <property type="match status" value="1"/>
</dbReference>
<keyword evidence="1" id="KW-1133">Transmembrane helix</keyword>
<dbReference type="EMBL" id="CP102381">
    <property type="protein sequence ID" value="WEJ63706.1"/>
    <property type="molecule type" value="Genomic_DNA"/>
</dbReference>
<proteinExistence type="predicted"/>
<gene>
    <name evidence="2" type="ORF">NR989_05515</name>
</gene>
<dbReference type="InterPro" id="IPR007462">
    <property type="entry name" value="COV1-like"/>
</dbReference>
<dbReference type="Pfam" id="PF04367">
    <property type="entry name" value="DUF502"/>
    <property type="match status" value="1"/>
</dbReference>
<evidence type="ECO:0000313" key="3">
    <source>
        <dbReference type="Proteomes" id="UP001222275"/>
    </source>
</evidence>
<feature type="transmembrane region" description="Helical" evidence="1">
    <location>
        <begin position="49"/>
        <end position="79"/>
    </location>
</feature>
<dbReference type="Proteomes" id="UP001222275">
    <property type="component" value="Chromosome"/>
</dbReference>
<evidence type="ECO:0000256" key="1">
    <source>
        <dbReference type="SAM" id="Phobius"/>
    </source>
</evidence>
<keyword evidence="1" id="KW-0472">Membrane</keyword>
<organism evidence="2 3">
    <name type="scientific">Thiomicrorhabdus lithotrophica</name>
    <dbReference type="NCBI Taxonomy" id="2949997"/>
    <lineage>
        <taxon>Bacteria</taxon>
        <taxon>Pseudomonadati</taxon>
        <taxon>Pseudomonadota</taxon>
        <taxon>Gammaproteobacteria</taxon>
        <taxon>Thiotrichales</taxon>
        <taxon>Piscirickettsiaceae</taxon>
        <taxon>Thiomicrorhabdus</taxon>
    </lineage>
</organism>
<sequence length="200" mass="22500">MFGFISRNILTGLITILPIVLTVYLLYWFGVTAEEFLGGLIKSLFSDSYYWPGMGMVIGLAGLFAIGVLMHAYVVRLIFKKIEGLILHMPVVKPVYRAIRDFFDYFNPNKEQDFNQVVSIEMADTGMKVIGFITQPLSTELPDGYNDEGNVLVYLPLSYMIGGYTVLVPRDNVKPVDMTIEEAMRFTLTAGVASRENTKK</sequence>
<dbReference type="PANTHER" id="PTHR31876">
    <property type="entry name" value="COV-LIKE PROTEIN 1"/>
    <property type="match status" value="1"/>
</dbReference>
<evidence type="ECO:0000313" key="2">
    <source>
        <dbReference type="EMBL" id="WEJ63706.1"/>
    </source>
</evidence>
<reference evidence="2 3" key="1">
    <citation type="submission" date="2022-06" db="EMBL/GenBank/DDBJ databases">
        <title>Thiomicrohabdus sp. nov, an obligately chemolithoautotrophic, sulfur-oxidizing bacterium isolated from beach of Guanyin Mountain. Amoy.</title>
        <authorList>
            <person name="Zhu H."/>
        </authorList>
    </citation>
    <scope>NUCLEOTIDE SEQUENCE [LARGE SCALE GENOMIC DNA]</scope>
    <source>
        <strain evidence="2 3">XGS-01</strain>
    </source>
</reference>
<dbReference type="RefSeq" id="WP_275595962.1">
    <property type="nucleotide sequence ID" value="NZ_CP102381.1"/>
</dbReference>